<dbReference type="AlphaFoldDB" id="C0DYM2"/>
<dbReference type="Pfam" id="PF07963">
    <property type="entry name" value="N_methyl"/>
    <property type="match status" value="1"/>
</dbReference>
<accession>C0DYM2</accession>
<protein>
    <submittedName>
        <fullName evidence="6">Pilin (Bacterial filament)</fullName>
    </submittedName>
</protein>
<dbReference type="SUPFAM" id="SSF54523">
    <property type="entry name" value="Pili subunits"/>
    <property type="match status" value="1"/>
</dbReference>
<keyword evidence="5" id="KW-0812">Transmembrane</keyword>
<dbReference type="Pfam" id="PF00114">
    <property type="entry name" value="Pilin"/>
    <property type="match status" value="1"/>
</dbReference>
<evidence type="ECO:0000313" key="7">
    <source>
        <dbReference type="Proteomes" id="UP000005837"/>
    </source>
</evidence>
<evidence type="ECO:0000256" key="1">
    <source>
        <dbReference type="ARBA" id="ARBA00005233"/>
    </source>
</evidence>
<gene>
    <name evidence="6" type="ORF">EIKCOROL_02488</name>
</gene>
<keyword evidence="3" id="KW-1015">Disulfide bond</keyword>
<proteinExistence type="inferred from homology"/>
<keyword evidence="2" id="KW-0488">Methylation</keyword>
<dbReference type="PROSITE" id="PS00409">
    <property type="entry name" value="PROKAR_NTER_METHYL"/>
    <property type="match status" value="1"/>
</dbReference>
<evidence type="ECO:0000256" key="4">
    <source>
        <dbReference type="RuleBase" id="RU000389"/>
    </source>
</evidence>
<name>C0DYM2_EIKCO</name>
<feature type="transmembrane region" description="Helical" evidence="5">
    <location>
        <begin position="39"/>
        <end position="63"/>
    </location>
</feature>
<evidence type="ECO:0000256" key="2">
    <source>
        <dbReference type="ARBA" id="ARBA00022481"/>
    </source>
</evidence>
<comment type="caution">
    <text evidence="6">The sequence shown here is derived from an EMBL/GenBank/DDBJ whole genome shotgun (WGS) entry which is preliminary data.</text>
</comment>
<evidence type="ECO:0000313" key="6">
    <source>
        <dbReference type="EMBL" id="EEG22833.1"/>
    </source>
</evidence>
<dbReference type="InterPro" id="IPR001082">
    <property type="entry name" value="Pilin"/>
</dbReference>
<comment type="similarity">
    <text evidence="1 4">Belongs to the N-Me-Phe pilin family.</text>
</comment>
<keyword evidence="4" id="KW-0281">Fimbrium</keyword>
<dbReference type="EMBL" id="ACEA01000055">
    <property type="protein sequence ID" value="EEG22833.1"/>
    <property type="molecule type" value="Genomic_DNA"/>
</dbReference>
<dbReference type="InterPro" id="IPR045584">
    <property type="entry name" value="Pilin-like"/>
</dbReference>
<dbReference type="Proteomes" id="UP000005837">
    <property type="component" value="Unassembled WGS sequence"/>
</dbReference>
<dbReference type="NCBIfam" id="TIGR02532">
    <property type="entry name" value="IV_pilin_GFxxxE"/>
    <property type="match status" value="1"/>
</dbReference>
<reference evidence="6 7" key="1">
    <citation type="submission" date="2009-01" db="EMBL/GenBank/DDBJ databases">
        <authorList>
            <person name="Fulton L."/>
            <person name="Clifton S."/>
            <person name="Chinwalla A.T."/>
            <person name="Mitreva M."/>
            <person name="Sodergren E."/>
            <person name="Weinstock G."/>
            <person name="Clifton S."/>
            <person name="Dooling D.J."/>
            <person name="Fulton B."/>
            <person name="Minx P."/>
            <person name="Pepin K.H."/>
            <person name="Johnson M."/>
            <person name="Bhonagiri V."/>
            <person name="Nash W.E."/>
            <person name="Mardis E.R."/>
            <person name="Wilson R.K."/>
        </authorList>
    </citation>
    <scope>NUCLEOTIDE SEQUENCE [LARGE SCALE GENOMIC DNA]</scope>
    <source>
        <strain evidence="6 7">ATCC 23834</strain>
    </source>
</reference>
<organism evidence="6 7">
    <name type="scientific">Eikenella corrodens ATCC 23834</name>
    <dbReference type="NCBI Taxonomy" id="546274"/>
    <lineage>
        <taxon>Bacteria</taxon>
        <taxon>Pseudomonadati</taxon>
        <taxon>Pseudomonadota</taxon>
        <taxon>Betaproteobacteria</taxon>
        <taxon>Neisseriales</taxon>
        <taxon>Neisseriaceae</taxon>
        <taxon>Eikenella</taxon>
    </lineage>
</organism>
<evidence type="ECO:0000256" key="3">
    <source>
        <dbReference type="ARBA" id="ARBA00023157"/>
    </source>
</evidence>
<dbReference type="InterPro" id="IPR012902">
    <property type="entry name" value="N_methyl_site"/>
</dbReference>
<dbReference type="eggNOG" id="COG4969">
    <property type="taxonomic scope" value="Bacteria"/>
</dbReference>
<keyword evidence="5" id="KW-1133">Transmembrane helix</keyword>
<dbReference type="PANTHER" id="PTHR30093:SF34">
    <property type="entry name" value="PREPILIN PEPTIDASE-DEPENDENT PROTEIN D"/>
    <property type="match status" value="1"/>
</dbReference>
<sequence>MKFFSCLLLLVEVPGSEDSVYLSSIFNKENVMLKQVQKGFTLIELMIVIAIIGILAAIALPLYQDYISKSQVTRAYGEMAGTKTAIEAALFEGRTPVLAATAAAGAAVTPPNEWVGMLDNPTSNLLSAATLTPGANAGDVTFVGTLGENANSSIHGATITLTRTANGEWTCAVAAGTATGWKTKFVPSGCN</sequence>
<dbReference type="HOGENOM" id="CLU_091705_4_2_4"/>
<dbReference type="GO" id="GO:0007155">
    <property type="term" value="P:cell adhesion"/>
    <property type="evidence" value="ECO:0007669"/>
    <property type="project" value="InterPro"/>
</dbReference>
<dbReference type="Gene3D" id="3.30.700.10">
    <property type="entry name" value="Glycoprotein, Type 4 Pilin"/>
    <property type="match status" value="1"/>
</dbReference>
<dbReference type="GO" id="GO:0009289">
    <property type="term" value="C:pilus"/>
    <property type="evidence" value="ECO:0007669"/>
    <property type="project" value="InterPro"/>
</dbReference>
<evidence type="ECO:0000256" key="5">
    <source>
        <dbReference type="SAM" id="Phobius"/>
    </source>
</evidence>
<keyword evidence="5" id="KW-0472">Membrane</keyword>
<dbReference type="PANTHER" id="PTHR30093">
    <property type="entry name" value="GENERAL SECRETION PATHWAY PROTEIN G"/>
    <property type="match status" value="1"/>
</dbReference>